<feature type="active site" description="Nucleophile" evidence="8">
    <location>
        <position position="86"/>
    </location>
</feature>
<dbReference type="GO" id="GO:0005737">
    <property type="term" value="C:cytoplasm"/>
    <property type="evidence" value="ECO:0007669"/>
    <property type="project" value="UniProtKB-SubCell"/>
</dbReference>
<accession>A0A0F6W1X4</accession>
<dbReference type="KEGG" id="samy:DB32_002542"/>
<keyword evidence="2 8" id="KW-0436">Ligase</keyword>
<dbReference type="EMBL" id="CP011125">
    <property type="protein sequence ID" value="AKF05393.1"/>
    <property type="molecule type" value="Genomic_DNA"/>
</dbReference>
<dbReference type="Proteomes" id="UP000034883">
    <property type="component" value="Chromosome"/>
</dbReference>
<comment type="pathway">
    <text evidence="8">Purine metabolism; IMP biosynthesis via de novo pathway; 5-amino-1-(5-phospho-D-ribosyl)imidazole from N(2)-formyl-N(1)-(5-phospho-D-ribosyl)glycinamide: step 1/2.</text>
</comment>
<evidence type="ECO:0000256" key="6">
    <source>
        <dbReference type="ARBA" id="ARBA00022840"/>
    </source>
</evidence>
<keyword evidence="6 8" id="KW-0067">ATP-binding</keyword>
<dbReference type="PIRSF" id="PIRSF001586">
    <property type="entry name" value="FGAM_synth_I"/>
    <property type="match status" value="1"/>
</dbReference>
<dbReference type="GO" id="GO:0004642">
    <property type="term" value="F:phosphoribosylformylglycinamidine synthase activity"/>
    <property type="evidence" value="ECO:0007669"/>
    <property type="project" value="UniProtKB-UniRule"/>
</dbReference>
<name>A0A0F6W1X4_9BACT</name>
<dbReference type="UniPathway" id="UPA00074">
    <property type="reaction ID" value="UER00128"/>
</dbReference>
<keyword evidence="5 8" id="KW-0378">Hydrolase</keyword>
<evidence type="ECO:0000256" key="8">
    <source>
        <dbReference type="HAMAP-Rule" id="MF_00421"/>
    </source>
</evidence>
<evidence type="ECO:0000256" key="1">
    <source>
        <dbReference type="ARBA" id="ARBA00022490"/>
    </source>
</evidence>
<feature type="active site" evidence="8">
    <location>
        <position position="204"/>
    </location>
</feature>
<dbReference type="SUPFAM" id="SSF52317">
    <property type="entry name" value="Class I glutamine amidotransferase-like"/>
    <property type="match status" value="1"/>
</dbReference>
<dbReference type="Pfam" id="PF13507">
    <property type="entry name" value="GATase_5"/>
    <property type="match status" value="1"/>
</dbReference>
<comment type="catalytic activity">
    <reaction evidence="8">
        <text>L-glutamine + H2O = L-glutamate + NH4(+)</text>
        <dbReference type="Rhea" id="RHEA:15889"/>
        <dbReference type="ChEBI" id="CHEBI:15377"/>
        <dbReference type="ChEBI" id="CHEBI:28938"/>
        <dbReference type="ChEBI" id="CHEBI:29985"/>
        <dbReference type="ChEBI" id="CHEBI:58359"/>
        <dbReference type="EC" id="3.5.1.2"/>
    </reaction>
</comment>
<dbReference type="GO" id="GO:0016740">
    <property type="term" value="F:transferase activity"/>
    <property type="evidence" value="ECO:0007669"/>
    <property type="project" value="UniProtKB-KW"/>
</dbReference>
<dbReference type="EC" id="6.3.5.3" evidence="8"/>
<evidence type="ECO:0000313" key="10">
    <source>
        <dbReference type="Proteomes" id="UP000034883"/>
    </source>
</evidence>
<dbReference type="PANTHER" id="PTHR47552">
    <property type="entry name" value="PHOSPHORIBOSYLFORMYLGLYCINAMIDINE SYNTHASE SUBUNIT PURQ"/>
    <property type="match status" value="1"/>
</dbReference>
<keyword evidence="3 8" id="KW-0547">Nucleotide-binding</keyword>
<evidence type="ECO:0000256" key="4">
    <source>
        <dbReference type="ARBA" id="ARBA00022755"/>
    </source>
</evidence>
<keyword evidence="9" id="KW-0808">Transferase</keyword>
<dbReference type="PROSITE" id="PS51273">
    <property type="entry name" value="GATASE_TYPE_1"/>
    <property type="match status" value="1"/>
</dbReference>
<protein>
    <recommendedName>
        <fullName evidence="8">Phosphoribosylformylglycinamidine synthase subunit PurQ</fullName>
        <shortName evidence="8">FGAM synthase</shortName>
        <ecNumber evidence="8">6.3.5.3</ecNumber>
    </recommendedName>
    <alternativeName>
        <fullName evidence="8">Formylglycinamide ribonucleotide amidotransferase subunit I</fullName>
        <shortName evidence="8">FGAR amidotransferase I</shortName>
        <shortName evidence="8">FGAR-AT I</shortName>
    </alternativeName>
    <alternativeName>
        <fullName evidence="8">Glutaminase PurQ</fullName>
        <ecNumber evidence="8">3.5.1.2</ecNumber>
    </alternativeName>
    <alternativeName>
        <fullName evidence="8">Phosphoribosylformylglycinamidine synthase subunit I</fullName>
    </alternativeName>
</protein>
<dbReference type="GO" id="GO:0004359">
    <property type="term" value="F:glutaminase activity"/>
    <property type="evidence" value="ECO:0007669"/>
    <property type="project" value="UniProtKB-EC"/>
</dbReference>
<comment type="subunit">
    <text evidence="8">Part of the FGAM synthase complex composed of 1 PurL, 1 PurQ and 2 PurS subunits.</text>
</comment>
<comment type="function">
    <text evidence="8">Part of the phosphoribosylformylglycinamidine synthase complex involved in the purines biosynthetic pathway. Catalyzes the ATP-dependent conversion of formylglycinamide ribonucleotide (FGAR) and glutamine to yield formylglycinamidine ribonucleotide (FGAM) and glutamate. The FGAM synthase complex is composed of three subunits. PurQ produces an ammonia molecule by converting glutamine to glutamate. PurL transfers the ammonia molecule to FGAR to form FGAM in an ATP-dependent manner. PurS interacts with PurQ and PurL and is thought to assist in the transfer of the ammonia molecule from PurQ to PurL.</text>
</comment>
<dbReference type="InterPro" id="IPR010075">
    <property type="entry name" value="PRibForGlyAmidine_synth_PurQ"/>
</dbReference>
<dbReference type="NCBIfam" id="TIGR01737">
    <property type="entry name" value="FGAM_synth_I"/>
    <property type="match status" value="1"/>
</dbReference>
<proteinExistence type="inferred from homology"/>
<evidence type="ECO:0000256" key="2">
    <source>
        <dbReference type="ARBA" id="ARBA00022598"/>
    </source>
</evidence>
<dbReference type="PANTHER" id="PTHR47552:SF1">
    <property type="entry name" value="PHOSPHORIBOSYLFORMYLGLYCINAMIDINE SYNTHASE SUBUNIT PURQ"/>
    <property type="match status" value="1"/>
</dbReference>
<dbReference type="AlphaFoldDB" id="A0A0F6W1X4"/>
<comment type="subcellular location">
    <subcellularLocation>
        <location evidence="8">Cytoplasm</location>
    </subcellularLocation>
</comment>
<keyword evidence="7 8" id="KW-0315">Glutamine amidotransferase</keyword>
<dbReference type="STRING" id="927083.DB32_002542"/>
<dbReference type="SMART" id="SM01211">
    <property type="entry name" value="GATase_5"/>
    <property type="match status" value="1"/>
</dbReference>
<dbReference type="GO" id="GO:0006189">
    <property type="term" value="P:'de novo' IMP biosynthetic process"/>
    <property type="evidence" value="ECO:0007669"/>
    <property type="project" value="UniProtKB-UniRule"/>
</dbReference>
<dbReference type="EC" id="3.5.1.2" evidence="8"/>
<gene>
    <name evidence="8" type="primary">purQ</name>
    <name evidence="9" type="ORF">DB32_002542</name>
</gene>
<dbReference type="InterPro" id="IPR029062">
    <property type="entry name" value="Class_I_gatase-like"/>
</dbReference>
<dbReference type="NCBIfam" id="NF002957">
    <property type="entry name" value="PRK03619.1"/>
    <property type="match status" value="1"/>
</dbReference>
<dbReference type="CDD" id="cd01740">
    <property type="entry name" value="GATase1_FGAR_AT"/>
    <property type="match status" value="1"/>
</dbReference>
<evidence type="ECO:0000256" key="5">
    <source>
        <dbReference type="ARBA" id="ARBA00022801"/>
    </source>
</evidence>
<comment type="catalytic activity">
    <reaction evidence="8">
        <text>N(2)-formyl-N(1)-(5-phospho-beta-D-ribosyl)glycinamide + L-glutamine + ATP + H2O = 2-formamido-N(1)-(5-O-phospho-beta-D-ribosyl)acetamidine + L-glutamate + ADP + phosphate + H(+)</text>
        <dbReference type="Rhea" id="RHEA:17129"/>
        <dbReference type="ChEBI" id="CHEBI:15377"/>
        <dbReference type="ChEBI" id="CHEBI:15378"/>
        <dbReference type="ChEBI" id="CHEBI:29985"/>
        <dbReference type="ChEBI" id="CHEBI:30616"/>
        <dbReference type="ChEBI" id="CHEBI:43474"/>
        <dbReference type="ChEBI" id="CHEBI:58359"/>
        <dbReference type="ChEBI" id="CHEBI:147286"/>
        <dbReference type="ChEBI" id="CHEBI:147287"/>
        <dbReference type="ChEBI" id="CHEBI:456216"/>
        <dbReference type="EC" id="6.3.5.3"/>
    </reaction>
</comment>
<dbReference type="HAMAP" id="MF_00421">
    <property type="entry name" value="PurQ"/>
    <property type="match status" value="1"/>
</dbReference>
<keyword evidence="1 8" id="KW-0963">Cytoplasm</keyword>
<evidence type="ECO:0000313" key="9">
    <source>
        <dbReference type="EMBL" id="AKF05393.1"/>
    </source>
</evidence>
<keyword evidence="10" id="KW-1185">Reference proteome</keyword>
<evidence type="ECO:0000256" key="3">
    <source>
        <dbReference type="ARBA" id="ARBA00022741"/>
    </source>
</evidence>
<sequence>MKVAVVVFPGSNADWDALHAARDVLGADAKYVFHKERELGPVDAVIVPGGFSYGDYLRCGAIARFSPISDALRAFAERGGPVLGICNGFQILTEMHLLPGALSRNAHLRFECRDVWLKVENHGAWTGAIPTGNVIRLPVAHGEGRYECDPETLTRLEGEGLVALRYVDPTGAPCGETTPNGSVNDIAGIYSARRNVMGLMPHPERASEAILGNADGRGIFESLKQHLEGGKVVAA</sequence>
<dbReference type="RefSeq" id="WP_053232638.1">
    <property type="nucleotide sequence ID" value="NZ_CP011125.1"/>
</dbReference>
<feature type="active site" evidence="8">
    <location>
        <position position="202"/>
    </location>
</feature>
<dbReference type="OrthoDB" id="9804441at2"/>
<dbReference type="Gene3D" id="3.40.50.880">
    <property type="match status" value="1"/>
</dbReference>
<organism evidence="9 10">
    <name type="scientific">Sandaracinus amylolyticus</name>
    <dbReference type="NCBI Taxonomy" id="927083"/>
    <lineage>
        <taxon>Bacteria</taxon>
        <taxon>Pseudomonadati</taxon>
        <taxon>Myxococcota</taxon>
        <taxon>Polyangia</taxon>
        <taxon>Polyangiales</taxon>
        <taxon>Sandaracinaceae</taxon>
        <taxon>Sandaracinus</taxon>
    </lineage>
</organism>
<evidence type="ECO:0000256" key="7">
    <source>
        <dbReference type="ARBA" id="ARBA00022962"/>
    </source>
</evidence>
<dbReference type="GO" id="GO:0005524">
    <property type="term" value="F:ATP binding"/>
    <property type="evidence" value="ECO:0007669"/>
    <property type="project" value="UniProtKB-KW"/>
</dbReference>
<keyword evidence="4 8" id="KW-0658">Purine biosynthesis</keyword>
<reference evidence="9 10" key="1">
    <citation type="submission" date="2015-03" db="EMBL/GenBank/DDBJ databases">
        <title>Genome assembly of Sandaracinus amylolyticus DSM 53668.</title>
        <authorList>
            <person name="Sharma G."/>
            <person name="Subramanian S."/>
        </authorList>
    </citation>
    <scope>NUCLEOTIDE SEQUENCE [LARGE SCALE GENOMIC DNA]</scope>
    <source>
        <strain evidence="9 10">DSM 53668</strain>
    </source>
</reference>